<accession>A0ABU2DPY9</accession>
<name>A0ABU2DPY9_9MICC</name>
<dbReference type="SUPFAM" id="SSF81345">
    <property type="entry name" value="ABC transporter involved in vitamin B12 uptake, BtuC"/>
    <property type="match status" value="1"/>
</dbReference>
<keyword evidence="4" id="KW-1003">Cell membrane</keyword>
<dbReference type="EMBL" id="JAVKGR010000002">
    <property type="protein sequence ID" value="MDR8018574.1"/>
    <property type="molecule type" value="Genomic_DNA"/>
</dbReference>
<feature type="transmembrane region" description="Helical" evidence="8">
    <location>
        <begin position="95"/>
        <end position="116"/>
    </location>
</feature>
<feature type="transmembrane region" description="Helical" evidence="8">
    <location>
        <begin position="66"/>
        <end position="83"/>
    </location>
</feature>
<evidence type="ECO:0000256" key="4">
    <source>
        <dbReference type="ARBA" id="ARBA00022475"/>
    </source>
</evidence>
<evidence type="ECO:0000256" key="7">
    <source>
        <dbReference type="ARBA" id="ARBA00023136"/>
    </source>
</evidence>
<feature type="transmembrane region" description="Helical" evidence="8">
    <location>
        <begin position="122"/>
        <end position="141"/>
    </location>
</feature>
<dbReference type="CDD" id="cd06550">
    <property type="entry name" value="TM_ABC_iron-siderophores_like"/>
    <property type="match status" value="1"/>
</dbReference>
<dbReference type="InterPro" id="IPR037294">
    <property type="entry name" value="ABC_BtuC-like"/>
</dbReference>
<keyword evidence="6 8" id="KW-1133">Transmembrane helix</keyword>
<evidence type="ECO:0000313" key="10">
    <source>
        <dbReference type="Proteomes" id="UP001251870"/>
    </source>
</evidence>
<evidence type="ECO:0000313" key="9">
    <source>
        <dbReference type="EMBL" id="MDR8018574.1"/>
    </source>
</evidence>
<evidence type="ECO:0000256" key="2">
    <source>
        <dbReference type="ARBA" id="ARBA00007935"/>
    </source>
</evidence>
<feature type="transmembrane region" description="Helical" evidence="8">
    <location>
        <begin position="153"/>
        <end position="174"/>
    </location>
</feature>
<keyword evidence="3" id="KW-0813">Transport</keyword>
<evidence type="ECO:0000256" key="1">
    <source>
        <dbReference type="ARBA" id="ARBA00004651"/>
    </source>
</evidence>
<keyword evidence="5 8" id="KW-0812">Transmembrane</keyword>
<proteinExistence type="inferred from homology"/>
<dbReference type="InterPro" id="IPR000522">
    <property type="entry name" value="ABC_transptr_permease_BtuC"/>
</dbReference>
<feature type="transmembrane region" description="Helical" evidence="8">
    <location>
        <begin position="200"/>
        <end position="220"/>
    </location>
</feature>
<organism evidence="9 10">
    <name type="scientific">Nesterenkonia aerolata</name>
    <dbReference type="NCBI Taxonomy" id="3074079"/>
    <lineage>
        <taxon>Bacteria</taxon>
        <taxon>Bacillati</taxon>
        <taxon>Actinomycetota</taxon>
        <taxon>Actinomycetes</taxon>
        <taxon>Micrococcales</taxon>
        <taxon>Micrococcaceae</taxon>
        <taxon>Nesterenkonia</taxon>
    </lineage>
</organism>
<dbReference type="PANTHER" id="PTHR30472">
    <property type="entry name" value="FERRIC ENTEROBACTIN TRANSPORT SYSTEM PERMEASE PROTEIN"/>
    <property type="match status" value="1"/>
</dbReference>
<dbReference type="Proteomes" id="UP001251870">
    <property type="component" value="Unassembled WGS sequence"/>
</dbReference>
<comment type="similarity">
    <text evidence="2">Belongs to the binding-protein-dependent transport system permease family. FecCD subfamily.</text>
</comment>
<feature type="transmembrane region" description="Helical" evidence="8">
    <location>
        <begin position="241"/>
        <end position="263"/>
    </location>
</feature>
<reference evidence="9 10" key="1">
    <citation type="submission" date="2023-09" db="EMBL/GenBank/DDBJ databases">
        <title>Description of three actinobacteria isolated from air of manufacturing shop in a pharmaceutical factory.</title>
        <authorList>
            <person name="Zhang D.-F."/>
        </authorList>
    </citation>
    <scope>NUCLEOTIDE SEQUENCE [LARGE SCALE GENOMIC DNA]</scope>
    <source>
        <strain evidence="9 10">LY-0111</strain>
    </source>
</reference>
<evidence type="ECO:0000256" key="6">
    <source>
        <dbReference type="ARBA" id="ARBA00022989"/>
    </source>
</evidence>
<comment type="caution">
    <text evidence="9">The sequence shown here is derived from an EMBL/GenBank/DDBJ whole genome shotgun (WGS) entry which is preliminary data.</text>
</comment>
<evidence type="ECO:0000256" key="8">
    <source>
        <dbReference type="SAM" id="Phobius"/>
    </source>
</evidence>
<evidence type="ECO:0000256" key="5">
    <source>
        <dbReference type="ARBA" id="ARBA00022692"/>
    </source>
</evidence>
<feature type="transmembrane region" description="Helical" evidence="8">
    <location>
        <begin position="283"/>
        <end position="306"/>
    </location>
</feature>
<dbReference type="RefSeq" id="WP_310547563.1">
    <property type="nucleotide sequence ID" value="NZ_JAVKGR010000002.1"/>
</dbReference>
<comment type="subcellular location">
    <subcellularLocation>
        <location evidence="1">Cell membrane</location>
        <topology evidence="1">Multi-pass membrane protein</topology>
    </subcellularLocation>
</comment>
<evidence type="ECO:0000256" key="3">
    <source>
        <dbReference type="ARBA" id="ARBA00022448"/>
    </source>
</evidence>
<sequence>MLALTRTLTRPAVAAVVGSVLLVGLCVLSLFIGSGGLSPQVVWQSLVAGDGGIDHQTVTALRVPRTLLGVLVGAALGVAGALAQAVTRNPLADPGLLGVTAGAGLAVALSVAVFGLTTISGYLWFALAGAFLGAALVYALAMGGTLGATPVRLVLVGVAVSGVFTGASRALAMLRPQVFDRMRFWDAGSLADRPAGTLEAVAPLIGAGVILALVLARSLNAMGLGDEAARSVGVNVTRTRWLSVGAITVLCAAATAAAGPIAFVGLMVPHALRPFVGTDQRRMVMLCLLFAPSLLVGADVLGRLVVRPAELQVGVVVALLGAPVLIALIRHSHRNTL</sequence>
<dbReference type="Pfam" id="PF01032">
    <property type="entry name" value="FecCD"/>
    <property type="match status" value="1"/>
</dbReference>
<dbReference type="PANTHER" id="PTHR30472:SF1">
    <property type="entry name" value="FE(3+) DICITRATE TRANSPORT SYSTEM PERMEASE PROTEIN FECC-RELATED"/>
    <property type="match status" value="1"/>
</dbReference>
<keyword evidence="7 8" id="KW-0472">Membrane</keyword>
<keyword evidence="10" id="KW-1185">Reference proteome</keyword>
<feature type="transmembrane region" description="Helical" evidence="8">
    <location>
        <begin position="12"/>
        <end position="32"/>
    </location>
</feature>
<protein>
    <submittedName>
        <fullName evidence="9">Iron chelate uptake ABC transporter family permease subunit</fullName>
    </submittedName>
</protein>
<feature type="transmembrane region" description="Helical" evidence="8">
    <location>
        <begin position="313"/>
        <end position="331"/>
    </location>
</feature>
<dbReference type="Gene3D" id="1.10.3470.10">
    <property type="entry name" value="ABC transporter involved in vitamin B12 uptake, BtuC"/>
    <property type="match status" value="1"/>
</dbReference>
<gene>
    <name evidence="9" type="ORF">RIL96_03225</name>
</gene>